<dbReference type="AlphaFoldDB" id="A0A8H7XME8"/>
<reference evidence="2" key="1">
    <citation type="submission" date="2021-02" db="EMBL/GenBank/DDBJ databases">
        <title>Psilocybe cubensis genome.</title>
        <authorList>
            <person name="Mckernan K.J."/>
            <person name="Crawford S."/>
            <person name="Trippe A."/>
            <person name="Kane L.T."/>
            <person name="Mclaughlin S."/>
        </authorList>
    </citation>
    <scope>NUCLEOTIDE SEQUENCE [LARGE SCALE GENOMIC DNA]</scope>
    <source>
        <strain evidence="2">MGC-MH-2018</strain>
    </source>
</reference>
<evidence type="ECO:0000256" key="1">
    <source>
        <dbReference type="SAM" id="MobiDB-lite"/>
    </source>
</evidence>
<comment type="caution">
    <text evidence="2">The sequence shown here is derived from an EMBL/GenBank/DDBJ whole genome shotgun (WGS) entry which is preliminary data.</text>
</comment>
<dbReference type="OrthoDB" id="3224585at2759"/>
<dbReference type="EMBL" id="JAFIQS010000015">
    <property type="protein sequence ID" value="KAG5163272.1"/>
    <property type="molecule type" value="Genomic_DNA"/>
</dbReference>
<evidence type="ECO:0000313" key="2">
    <source>
        <dbReference type="EMBL" id="KAG5163272.1"/>
    </source>
</evidence>
<organism evidence="2">
    <name type="scientific">Psilocybe cubensis</name>
    <name type="common">Psychedelic mushroom</name>
    <name type="synonym">Stropharia cubensis</name>
    <dbReference type="NCBI Taxonomy" id="181762"/>
    <lineage>
        <taxon>Eukaryota</taxon>
        <taxon>Fungi</taxon>
        <taxon>Dikarya</taxon>
        <taxon>Basidiomycota</taxon>
        <taxon>Agaricomycotina</taxon>
        <taxon>Agaricomycetes</taxon>
        <taxon>Agaricomycetidae</taxon>
        <taxon>Agaricales</taxon>
        <taxon>Agaricineae</taxon>
        <taxon>Strophariaceae</taxon>
        <taxon>Psilocybe</taxon>
    </lineage>
</organism>
<feature type="compositionally biased region" description="Basic and acidic residues" evidence="1">
    <location>
        <begin position="23"/>
        <end position="34"/>
    </location>
</feature>
<gene>
    <name evidence="2" type="ORF">JR316_011616</name>
</gene>
<protein>
    <submittedName>
        <fullName evidence="2">Uncharacterized protein</fullName>
    </submittedName>
</protein>
<feature type="compositionally biased region" description="Basic and acidic residues" evidence="1">
    <location>
        <begin position="48"/>
        <end position="67"/>
    </location>
</feature>
<proteinExistence type="predicted"/>
<feature type="region of interest" description="Disordered" evidence="1">
    <location>
        <begin position="1"/>
        <end position="104"/>
    </location>
</feature>
<accession>A0A8H7XME8</accession>
<name>A0A8H7XME8_PSICU</name>
<sequence length="104" mass="11994">MPRPTNTDSIFKKNEQVVGRPATTDHDINDEYFRKPPSNHTEGNALDIKGRQYLSRDDMKREERESKSSTTAPTRITKTDELAESVSEDDALHRRTTFQDVEEI</sequence>